<evidence type="ECO:0008006" key="3">
    <source>
        <dbReference type="Google" id="ProtNLM"/>
    </source>
</evidence>
<keyword evidence="2" id="KW-1185">Reference proteome</keyword>
<organism evidence="1 2">
    <name type="scientific">Prevotella fusca JCM 17724</name>
    <dbReference type="NCBI Taxonomy" id="1236517"/>
    <lineage>
        <taxon>Bacteria</taxon>
        <taxon>Pseudomonadati</taxon>
        <taxon>Bacteroidota</taxon>
        <taxon>Bacteroidia</taxon>
        <taxon>Bacteroidales</taxon>
        <taxon>Prevotellaceae</taxon>
        <taxon>Prevotella</taxon>
    </lineage>
</organism>
<dbReference type="EMBL" id="CP072370">
    <property type="protein sequence ID" value="QUB87258.1"/>
    <property type="molecule type" value="Genomic_DNA"/>
</dbReference>
<protein>
    <recommendedName>
        <fullName evidence="3">Transposase</fullName>
    </recommendedName>
</protein>
<accession>A0ABX7XZS8</accession>
<dbReference type="Proteomes" id="UP000682005">
    <property type="component" value="Chromosome 1"/>
</dbReference>
<gene>
    <name evidence="1" type="ORF">J5A51_07200</name>
</gene>
<dbReference type="RefSeq" id="WP_167336705.1">
    <property type="nucleotide sequence ID" value="NZ_BAKO01000004.1"/>
</dbReference>
<evidence type="ECO:0000313" key="1">
    <source>
        <dbReference type="EMBL" id="QUB87258.1"/>
    </source>
</evidence>
<name>A0ABX7XZS8_9BACT</name>
<evidence type="ECO:0000313" key="2">
    <source>
        <dbReference type="Proteomes" id="UP000682005"/>
    </source>
</evidence>
<reference evidence="1 2" key="1">
    <citation type="submission" date="2021-03" db="EMBL/GenBank/DDBJ databases">
        <title>Human Oral Microbial Genomes.</title>
        <authorList>
            <person name="Johnston C.D."/>
            <person name="Chen T."/>
            <person name="Dewhirst F.E."/>
        </authorList>
    </citation>
    <scope>NUCLEOTIDE SEQUENCE [LARGE SCALE GENOMIC DNA]</scope>
    <source>
        <strain evidence="1 2">W1435</strain>
    </source>
</reference>
<sequence>MDCSGADSVGNRFYHCVYDYLTLAAFALITARDICDSKSKQHSACEYLIAVSFTVDNGKEELWQ</sequence>
<proteinExistence type="predicted"/>